<evidence type="ECO:0000313" key="8">
    <source>
        <dbReference type="Proteomes" id="UP000011083"/>
    </source>
</evidence>
<dbReference type="Pfam" id="PF00069">
    <property type="entry name" value="Pkinase"/>
    <property type="match status" value="1"/>
</dbReference>
<dbReference type="InterPro" id="IPR051931">
    <property type="entry name" value="PAK3-like"/>
</dbReference>
<dbReference type="SUPFAM" id="SSF56112">
    <property type="entry name" value="Protein kinase-like (PK-like)"/>
    <property type="match status" value="1"/>
</dbReference>
<dbReference type="GO" id="GO:0004672">
    <property type="term" value="F:protein kinase activity"/>
    <property type="evidence" value="ECO:0007669"/>
    <property type="project" value="InterPro"/>
</dbReference>
<sequence length="416" mass="44976">MGNNPSSSSSPSSSLVGSREGTPKLGRRGTALTNLGRRNSTNSSARRGSGQAAAATSLEAPAEFITNEPPVAWAASCEDSSIPPPPPPRPVREILRSFVSKLDPFTLYADPVKVGEGASGAVYRATDLRSNTYVAIKQMVMENQAIPEVLLSEIEALALPAASPFRHPATANPVMADGQGCVNSVQLLEAYIVPAPNPREKDQLWVVMEYLSGGSLGALLRLFGTLPEDKIAYVCRGIVNGLHHFHNIHNILLGSDGAIKIIDFGFCARVGEGKSCEDQVGTTYWMAPEVIKIKGAYDCKADIWSLGITAVEMFEGEPPYADQTSTRAEFLIAAKGRPPFKQPQSMSPEFRDFIERCTVLDPEIRPSAADLLHHPFLQRACEAAELVPFIERSGQWNLTAALFNNLLSTSTLVYVH</sequence>
<dbReference type="GeneID" id="14913419"/>
<keyword evidence="7" id="KW-0808">Transferase</keyword>
<dbReference type="PANTHER" id="PTHR45832:SF22">
    <property type="entry name" value="SERINE_THREONINE-PROTEIN KINASE SAMKA-RELATED"/>
    <property type="match status" value="1"/>
</dbReference>
<dbReference type="InterPro" id="IPR017441">
    <property type="entry name" value="Protein_kinase_ATP_BS"/>
</dbReference>
<protein>
    <submittedName>
        <fullName evidence="7">Protein kinase domain containing protein</fullName>
    </submittedName>
</protein>
<dbReference type="PROSITE" id="PS00107">
    <property type="entry name" value="PROTEIN_KINASE_ATP"/>
    <property type="match status" value="1"/>
</dbReference>
<dbReference type="InterPro" id="IPR000719">
    <property type="entry name" value="Prot_kinase_dom"/>
</dbReference>
<name>L8GIR4_ACACF</name>
<evidence type="ECO:0000313" key="7">
    <source>
        <dbReference type="EMBL" id="ELR12892.1"/>
    </source>
</evidence>
<dbReference type="GO" id="GO:0005524">
    <property type="term" value="F:ATP binding"/>
    <property type="evidence" value="ECO:0007669"/>
    <property type="project" value="UniProtKB-UniRule"/>
</dbReference>
<feature type="compositionally biased region" description="Low complexity" evidence="5">
    <location>
        <begin position="1"/>
        <end position="14"/>
    </location>
</feature>
<feature type="domain" description="Protein kinase" evidence="6">
    <location>
        <begin position="108"/>
        <end position="377"/>
    </location>
</feature>
<feature type="compositionally biased region" description="Polar residues" evidence="5">
    <location>
        <begin position="31"/>
        <end position="42"/>
    </location>
</feature>
<evidence type="ECO:0000256" key="2">
    <source>
        <dbReference type="ARBA" id="ARBA00022741"/>
    </source>
</evidence>
<reference evidence="7 8" key="1">
    <citation type="journal article" date="2013" name="Genome Biol.">
        <title>Genome of Acanthamoeba castellanii highlights extensive lateral gene transfer and early evolution of tyrosine kinase signaling.</title>
        <authorList>
            <person name="Clarke M."/>
            <person name="Lohan A.J."/>
            <person name="Liu B."/>
            <person name="Lagkouvardos I."/>
            <person name="Roy S."/>
            <person name="Zafar N."/>
            <person name="Bertelli C."/>
            <person name="Schilde C."/>
            <person name="Kianianmomeni A."/>
            <person name="Burglin T.R."/>
            <person name="Frech C."/>
            <person name="Turcotte B."/>
            <person name="Kopec K.O."/>
            <person name="Synnott J.M."/>
            <person name="Choo C."/>
            <person name="Paponov I."/>
            <person name="Finkler A."/>
            <person name="Soon Heng Tan C."/>
            <person name="Hutchins A.P."/>
            <person name="Weinmeier T."/>
            <person name="Rattei T."/>
            <person name="Chu J.S."/>
            <person name="Gimenez G."/>
            <person name="Irimia M."/>
            <person name="Rigden D.J."/>
            <person name="Fitzpatrick D.A."/>
            <person name="Lorenzo-Morales J."/>
            <person name="Bateman A."/>
            <person name="Chiu C.H."/>
            <person name="Tang P."/>
            <person name="Hegemann P."/>
            <person name="Fromm H."/>
            <person name="Raoult D."/>
            <person name="Greub G."/>
            <person name="Miranda-Saavedra D."/>
            <person name="Chen N."/>
            <person name="Nash P."/>
            <person name="Ginger M.L."/>
            <person name="Horn M."/>
            <person name="Schaap P."/>
            <person name="Caler L."/>
            <person name="Loftus B."/>
        </authorList>
    </citation>
    <scope>NUCLEOTIDE SEQUENCE [LARGE SCALE GENOMIC DNA]</scope>
    <source>
        <strain evidence="7 8">Neff</strain>
    </source>
</reference>
<dbReference type="KEGG" id="acan:ACA1_095220"/>
<dbReference type="STRING" id="1257118.L8GIR4"/>
<evidence type="ECO:0000256" key="4">
    <source>
        <dbReference type="PROSITE-ProRule" id="PRU10141"/>
    </source>
</evidence>
<keyword evidence="2 4" id="KW-0547">Nucleotide-binding</keyword>
<dbReference type="PROSITE" id="PS50011">
    <property type="entry name" value="PROTEIN_KINASE_DOM"/>
    <property type="match status" value="1"/>
</dbReference>
<keyword evidence="7" id="KW-0418">Kinase</keyword>
<accession>L8GIR4</accession>
<dbReference type="RefSeq" id="XP_004334905.1">
    <property type="nucleotide sequence ID" value="XM_004334857.1"/>
</dbReference>
<evidence type="ECO:0000259" key="6">
    <source>
        <dbReference type="PROSITE" id="PS50011"/>
    </source>
</evidence>
<comment type="similarity">
    <text evidence="1">Belongs to the protein kinase superfamily. STE Ser/Thr protein kinase family. STE20 subfamily.</text>
</comment>
<proteinExistence type="inferred from homology"/>
<evidence type="ECO:0000256" key="1">
    <source>
        <dbReference type="ARBA" id="ARBA00008874"/>
    </source>
</evidence>
<feature type="compositionally biased region" description="Low complexity" evidence="5">
    <location>
        <begin position="43"/>
        <end position="61"/>
    </location>
</feature>
<keyword evidence="8" id="KW-1185">Reference proteome</keyword>
<dbReference type="InterPro" id="IPR011009">
    <property type="entry name" value="Kinase-like_dom_sf"/>
</dbReference>
<organism evidence="7 8">
    <name type="scientific">Acanthamoeba castellanii (strain ATCC 30010 / Neff)</name>
    <dbReference type="NCBI Taxonomy" id="1257118"/>
    <lineage>
        <taxon>Eukaryota</taxon>
        <taxon>Amoebozoa</taxon>
        <taxon>Discosea</taxon>
        <taxon>Longamoebia</taxon>
        <taxon>Centramoebida</taxon>
        <taxon>Acanthamoebidae</taxon>
        <taxon>Acanthamoeba</taxon>
    </lineage>
</organism>
<evidence type="ECO:0000256" key="3">
    <source>
        <dbReference type="ARBA" id="ARBA00022840"/>
    </source>
</evidence>
<dbReference type="Gene3D" id="1.10.510.10">
    <property type="entry name" value="Transferase(Phosphotransferase) domain 1"/>
    <property type="match status" value="1"/>
</dbReference>
<dbReference type="EMBL" id="KB008103">
    <property type="protein sequence ID" value="ELR12892.1"/>
    <property type="molecule type" value="Genomic_DNA"/>
</dbReference>
<evidence type="ECO:0000256" key="5">
    <source>
        <dbReference type="SAM" id="MobiDB-lite"/>
    </source>
</evidence>
<dbReference type="VEuPathDB" id="AmoebaDB:ACA1_095220"/>
<keyword evidence="3 4" id="KW-0067">ATP-binding</keyword>
<feature type="region of interest" description="Disordered" evidence="5">
    <location>
        <begin position="1"/>
        <end position="61"/>
    </location>
</feature>
<dbReference type="Proteomes" id="UP000011083">
    <property type="component" value="Unassembled WGS sequence"/>
</dbReference>
<dbReference type="OrthoDB" id="1022360at2759"/>
<feature type="binding site" evidence="4">
    <location>
        <position position="137"/>
    </location>
    <ligand>
        <name>ATP</name>
        <dbReference type="ChEBI" id="CHEBI:30616"/>
    </ligand>
</feature>
<gene>
    <name evidence="7" type="ORF">ACA1_095220</name>
</gene>
<dbReference type="PANTHER" id="PTHR45832">
    <property type="entry name" value="SERINE/THREONINE-PROTEIN KINASE SAMKA-RELATED-RELATED"/>
    <property type="match status" value="1"/>
</dbReference>
<dbReference type="AlphaFoldDB" id="L8GIR4"/>